<dbReference type="InterPro" id="IPR018389">
    <property type="entry name" value="DctP_fam"/>
</dbReference>
<dbReference type="PANTHER" id="PTHR33376:SF15">
    <property type="entry name" value="BLL6794 PROTEIN"/>
    <property type="match status" value="1"/>
</dbReference>
<dbReference type="CDD" id="cd13666">
    <property type="entry name" value="PBP2_TRAP_DctP_like_1"/>
    <property type="match status" value="1"/>
</dbReference>
<dbReference type="InterPro" id="IPR038404">
    <property type="entry name" value="TRAP_DctP_sf"/>
</dbReference>
<proteinExistence type="predicted"/>
<keyword evidence="1" id="KW-0732">Signal</keyword>
<evidence type="ECO:0000256" key="1">
    <source>
        <dbReference type="ARBA" id="ARBA00022729"/>
    </source>
</evidence>
<evidence type="ECO:0000313" key="3">
    <source>
        <dbReference type="Proteomes" id="UP001596107"/>
    </source>
</evidence>
<dbReference type="Proteomes" id="UP001596107">
    <property type="component" value="Unassembled WGS sequence"/>
</dbReference>
<sequence>MEEAQMKKTYKLDDQFRAGSRFQKFAFGMLAASAAIGWAGASLADSFTLRVGAGHPDGATAYVSEMADFFVPEVKKRVAERTDHTVNFVEAYGGTVAGLTETLEFVESGLLDIGVICFCFEPSKLFLHNFPYYAPFGPGDAVQEMRAVRAVYDANPWLTEVFETDYNQKLLALHGWDTYHLGTTFEWDSVDDLKGIKIGGAGPNLPWLEFSGAVPVQSELRDGYMSMKTGVYEGWLMFPSSYLGFKLYEPAKYYTLVGFGAMGVNGVTMNLDALKRLPEEVQEIISEVSKEYEERAGTVLNKRQAEGINGLKEGGAVVNELDPQVQKDWARAMAEFPKRQADDANGRGMPGTAVMTSYIQAVRDSGFEWPYEYEVE</sequence>
<protein>
    <submittedName>
        <fullName evidence="2">C4-dicarboxylate TRAP transporter substrate-binding protein</fullName>
    </submittedName>
</protein>
<comment type="caution">
    <text evidence="2">The sequence shown here is derived from an EMBL/GenBank/DDBJ whole genome shotgun (WGS) entry which is preliminary data.</text>
</comment>
<dbReference type="EMBL" id="JBHSNB010000001">
    <property type="protein sequence ID" value="MFC5584645.1"/>
    <property type="molecule type" value="Genomic_DNA"/>
</dbReference>
<evidence type="ECO:0000313" key="2">
    <source>
        <dbReference type="EMBL" id="MFC5584645.1"/>
    </source>
</evidence>
<dbReference type="Pfam" id="PF03480">
    <property type="entry name" value="DctP"/>
    <property type="match status" value="1"/>
</dbReference>
<reference evidence="3" key="1">
    <citation type="journal article" date="2019" name="Int. J. Syst. Evol. Microbiol.">
        <title>The Global Catalogue of Microorganisms (GCM) 10K type strain sequencing project: providing services to taxonomists for standard genome sequencing and annotation.</title>
        <authorList>
            <consortium name="The Broad Institute Genomics Platform"/>
            <consortium name="The Broad Institute Genome Sequencing Center for Infectious Disease"/>
            <person name="Wu L."/>
            <person name="Ma J."/>
        </authorList>
    </citation>
    <scope>NUCLEOTIDE SEQUENCE [LARGE SCALE GENOMIC DNA]</scope>
    <source>
        <strain evidence="3">JCM 3366</strain>
    </source>
</reference>
<dbReference type="NCBIfam" id="NF037995">
    <property type="entry name" value="TRAP_S1"/>
    <property type="match status" value="1"/>
</dbReference>
<organism evidence="2 3">
    <name type="scientific">Nitratireductor kimnyeongensis</name>
    <dbReference type="NCBI Taxonomy" id="430679"/>
    <lineage>
        <taxon>Bacteria</taxon>
        <taxon>Pseudomonadati</taxon>
        <taxon>Pseudomonadota</taxon>
        <taxon>Alphaproteobacteria</taxon>
        <taxon>Hyphomicrobiales</taxon>
        <taxon>Phyllobacteriaceae</taxon>
        <taxon>Nitratireductor</taxon>
    </lineage>
</organism>
<keyword evidence="3" id="KW-1185">Reference proteome</keyword>
<dbReference type="RefSeq" id="WP_223019577.1">
    <property type="nucleotide sequence ID" value="NZ_CP078143.1"/>
</dbReference>
<dbReference type="Gene3D" id="3.40.190.170">
    <property type="entry name" value="Bacterial extracellular solute-binding protein, family 7"/>
    <property type="match status" value="1"/>
</dbReference>
<name>A0ABW0T865_9HYPH</name>
<accession>A0ABW0T865</accession>
<dbReference type="PANTHER" id="PTHR33376">
    <property type="match status" value="1"/>
</dbReference>
<gene>
    <name evidence="2" type="ORF">ACFPOD_05960</name>
</gene>